<dbReference type="RefSeq" id="XP_017999161.1">
    <property type="nucleotide sequence ID" value="XM_018144704.1"/>
</dbReference>
<dbReference type="EMBL" id="LFJN01000016">
    <property type="protein sequence ID" value="KPI39198.1"/>
    <property type="molecule type" value="Genomic_DNA"/>
</dbReference>
<dbReference type="GO" id="GO:0003723">
    <property type="term" value="F:RNA binding"/>
    <property type="evidence" value="ECO:0007669"/>
    <property type="project" value="UniProtKB-KW"/>
</dbReference>
<evidence type="ECO:0000259" key="17">
    <source>
        <dbReference type="PROSITE" id="PS51192"/>
    </source>
</evidence>
<dbReference type="GO" id="GO:0005524">
    <property type="term" value="F:ATP binding"/>
    <property type="evidence" value="ECO:0007669"/>
    <property type="project" value="UniProtKB-KW"/>
</dbReference>
<dbReference type="PROSITE" id="PS51192">
    <property type="entry name" value="HELICASE_ATP_BIND_1"/>
    <property type="match status" value="1"/>
</dbReference>
<dbReference type="InterPro" id="IPR056755">
    <property type="entry name" value="DSRM_2"/>
</dbReference>
<evidence type="ECO:0000256" key="5">
    <source>
        <dbReference type="ARBA" id="ARBA00022737"/>
    </source>
</evidence>
<comment type="cofactor">
    <cofactor evidence="1">
        <name>Mn(2+)</name>
        <dbReference type="ChEBI" id="CHEBI:29035"/>
    </cofactor>
</comment>
<dbReference type="Pfam" id="PF24995">
    <property type="entry name" value="DSRM_2"/>
    <property type="match status" value="1"/>
</dbReference>
<dbReference type="InterPro" id="IPR036389">
    <property type="entry name" value="RNase_III_sf"/>
</dbReference>
<dbReference type="Gene3D" id="3.30.160.380">
    <property type="entry name" value="Dicer dimerisation domain"/>
    <property type="match status" value="1"/>
</dbReference>
<comment type="caution">
    <text evidence="19">The sequence shown here is derived from an EMBL/GenBank/DDBJ whole genome shotgun (WGS) entry which is preliminary data.</text>
</comment>
<evidence type="ECO:0000256" key="8">
    <source>
        <dbReference type="ARBA" id="ARBA00022806"/>
    </source>
</evidence>
<dbReference type="GO" id="GO:0051607">
    <property type="term" value="P:defense response to virus"/>
    <property type="evidence" value="ECO:0007669"/>
    <property type="project" value="UniProtKB-KW"/>
</dbReference>
<keyword evidence="3" id="KW-0930">Antiviral protein</keyword>
<dbReference type="SUPFAM" id="SSF69065">
    <property type="entry name" value="RNase III domain-like"/>
    <property type="match status" value="2"/>
</dbReference>
<dbReference type="GeneID" id="28736584"/>
<feature type="domain" description="Helicase ATP-binding" evidence="17">
    <location>
        <begin position="100"/>
        <end position="278"/>
    </location>
</feature>
<evidence type="ECO:0000256" key="10">
    <source>
        <dbReference type="ARBA" id="ARBA00022842"/>
    </source>
</evidence>
<evidence type="ECO:0000256" key="4">
    <source>
        <dbReference type="ARBA" id="ARBA00022723"/>
    </source>
</evidence>
<keyword evidence="4" id="KW-0479">Metal-binding</keyword>
<dbReference type="GO" id="GO:0050688">
    <property type="term" value="P:regulation of defense response to virus"/>
    <property type="evidence" value="ECO:0007669"/>
    <property type="project" value="UniProtKB-KW"/>
</dbReference>
<feature type="compositionally biased region" description="Basic and acidic residues" evidence="15">
    <location>
        <begin position="31"/>
        <end position="41"/>
    </location>
</feature>
<keyword evidence="12" id="KW-0051">Antiviral defense</keyword>
<evidence type="ECO:0000256" key="9">
    <source>
        <dbReference type="ARBA" id="ARBA00022840"/>
    </source>
</evidence>
<evidence type="ECO:0000256" key="12">
    <source>
        <dbReference type="ARBA" id="ARBA00023118"/>
    </source>
</evidence>
<reference evidence="19 20" key="1">
    <citation type="submission" date="2015-06" db="EMBL/GenBank/DDBJ databases">
        <title>Draft genome of the ant-associated black yeast Phialophora attae CBS 131958.</title>
        <authorList>
            <person name="Moreno L.F."/>
            <person name="Stielow B.J."/>
            <person name="de Hoog S."/>
            <person name="Vicente V.A."/>
            <person name="Weiss V.A."/>
            <person name="de Vries M."/>
            <person name="Cruz L.M."/>
            <person name="Souza E.M."/>
        </authorList>
    </citation>
    <scope>NUCLEOTIDE SEQUENCE [LARGE SCALE GENOMIC DNA]</scope>
    <source>
        <strain evidence="19 20">CBS 131958</strain>
    </source>
</reference>
<dbReference type="CDD" id="cd00593">
    <property type="entry name" value="RIBOc"/>
    <property type="match status" value="2"/>
</dbReference>
<dbReference type="GO" id="GO:0003677">
    <property type="term" value="F:DNA binding"/>
    <property type="evidence" value="ECO:0007669"/>
    <property type="project" value="InterPro"/>
</dbReference>
<feature type="region of interest" description="Disordered" evidence="15">
    <location>
        <begin position="1"/>
        <end position="51"/>
    </location>
</feature>
<name>A0A0N0NLI0_9EURO</name>
<evidence type="ECO:0000313" key="19">
    <source>
        <dbReference type="EMBL" id="KPI39198.1"/>
    </source>
</evidence>
<dbReference type="CDD" id="cd18034">
    <property type="entry name" value="DEXHc_dicer"/>
    <property type="match status" value="1"/>
</dbReference>
<evidence type="ECO:0000259" key="16">
    <source>
        <dbReference type="PROSITE" id="PS50142"/>
    </source>
</evidence>
<dbReference type="Pfam" id="PF00271">
    <property type="entry name" value="Helicase_C"/>
    <property type="match status" value="1"/>
</dbReference>
<evidence type="ECO:0000256" key="11">
    <source>
        <dbReference type="ARBA" id="ARBA00022884"/>
    </source>
</evidence>
<sequence length="1546" mass="174902">MAQPSLSPDSANLSDLDTPGYDSDSGQTDASADHELLKDSETSSEEPSLEDEAARLDAFQDAIVRQAEVEQRNRAADPSAGLLVRSRHAMETAREYQQELFERARDENVIAVLDTGMGKTLIAAMLIRHVLDQSILSDQRKCIFFLANNVPLVHQQARYLANNLPVRIQPLTGSDGVDKWNGDTWRNILNDVNVFVCTAAVLEQALFHNFVRMGTISLIVFDEAHHCKKSHPYSRIVKDYYLKTATVEERPRLFSMTASPIDSKQDLSKTLANLQELLHSKIVTVPDDSLVDWAYKPKDVMWEYDYPGPEVRTPLYETLSQLAVLLPSVQADLRNAPKISSHLGTWFSDRMLRHHFGTDELVRTLYGKFERGNHYAQMSETAREDFRERLFAAPAEVRQRCTLALQPQLPFMSPKVRLLYEKLNDLFTNNPDARAMVFVTERWTSIVLCEAFQALNIPHLNPGYLTGAGSISIRQQEETMQQFKIGAINVLFTTSVGEEGIDIPQCNIVVRFDLSNTTIQYIQGRGRARMKDSIYAHMIERNNPLHKDNVQFSIDDAAYIKAFCQQLPADRMLGKGTQLAQMLAKESSYRSFETSAGVCCNFSNCLVILSRYASSLYHIGATTSETYEEVLQEDSDEPTFQYIVRLQPVGESIVKGAKGEPRPNKILAKRSAAFECVVKLRAAGLLDDNLDSKFKRIRRVERRMAVNERKHPYDMVSKPKLWTEAIGSIPDTLYATTIDFDPASSLSSPLAPMVMLTRVPLPAFPKFPIFLEDDIRTDVVTRSVGSFAVQPSELEVLTCYTLNAVFHDVFNKRYEHDASKMAYWLVPRNCSGGEAATLDAVVDFDQMKASADPRGEWKDNAEASKWCNAWLVDPLSGKHHYITETIVDGVSIHDPEPVEFLPKIGKKREQQSIIDFTDSHWRKDERNKFTKRRDGKQPVLRAEEQSLRRNFLDKPTEQEKQRLIRWIAPEPLLLGRLTVEAARAALAWPSIIHRIEAYLIVLEALDLLGLQGIPAELALEAFTKDNNIDDQEGRTHATKCRGMGSNYERLEFIGDALLKLCSTLAVYIRTRAKEGDMHDRRKYILCNDTLCNISVQVTHMYQYIRSDGFNRLTWYPENMVLMSGRGATGAGVKHEQQSHDLGNKTIADVSEATIGAAVMTCAHLPVETRFDLGIRAITKLTGSEDHQFSSWAEFAAQHNFQDWQTRQDDPLANQLAATLERLTGYKFKFPRLARSAFTHPSEMNSPVPDYQRLEFLGDAIFDWVAIWMLFITNASRNPEWLTEHKTAMVSNQFLAALAVLLEFDKLLFITNVKMKAAISEYASECRARRAEEGPDHPDFWRRIKSPPPKALADLVEATLGAMLVDSNFSYAPIEAFFTTHVQPFFKNIELYDGYANKHPTSLIHKVINGEYGCRQFRIEVRNMKGEKVDAEAYGAETAYDKFASVEEGEEIMATVFIHSTALDFSHGTSARYAKVRACSKALRVLDGLSRVGFKERMGHWGALWMAKLMLQEPPERDSDAMASRKPDPATAESAEVDCERKEKMLE</sequence>
<dbReference type="OrthoDB" id="416741at2759"/>
<dbReference type="PROSITE" id="PS00517">
    <property type="entry name" value="RNASE_3_1"/>
    <property type="match status" value="1"/>
</dbReference>
<proteinExistence type="predicted"/>
<evidence type="ECO:0000313" key="20">
    <source>
        <dbReference type="Proteomes" id="UP000038010"/>
    </source>
</evidence>
<keyword evidence="10" id="KW-0460">Magnesium</keyword>
<gene>
    <name evidence="19" type="ORF">AB675_4557</name>
</gene>
<dbReference type="InterPro" id="IPR027417">
    <property type="entry name" value="P-loop_NTPase"/>
</dbReference>
<dbReference type="InterPro" id="IPR000999">
    <property type="entry name" value="RNase_III_dom"/>
</dbReference>
<dbReference type="GO" id="GO:0005737">
    <property type="term" value="C:cytoplasm"/>
    <property type="evidence" value="ECO:0007669"/>
    <property type="project" value="TreeGrafter"/>
</dbReference>
<keyword evidence="5" id="KW-0677">Repeat</keyword>
<evidence type="ECO:0000256" key="3">
    <source>
        <dbReference type="ARBA" id="ARBA00022721"/>
    </source>
</evidence>
<dbReference type="Gene3D" id="1.10.1520.10">
    <property type="entry name" value="Ribonuclease III domain"/>
    <property type="match status" value="2"/>
</dbReference>
<feature type="compositionally biased region" description="Basic and acidic residues" evidence="15">
    <location>
        <begin position="1514"/>
        <end position="1527"/>
    </location>
</feature>
<dbReference type="Gene3D" id="3.40.50.300">
    <property type="entry name" value="P-loop containing nucleotide triphosphate hydrolases"/>
    <property type="match status" value="2"/>
</dbReference>
<accession>A0A0N0NLI0</accession>
<feature type="domain" description="RNase III" evidence="16">
    <location>
        <begin position="1216"/>
        <end position="1367"/>
    </location>
</feature>
<feature type="domain" description="Helicase C-terminal" evidence="18">
    <location>
        <begin position="422"/>
        <end position="587"/>
    </location>
</feature>
<evidence type="ECO:0000256" key="14">
    <source>
        <dbReference type="ARBA" id="ARBA00025403"/>
    </source>
</evidence>
<dbReference type="GO" id="GO:0005634">
    <property type="term" value="C:nucleus"/>
    <property type="evidence" value="ECO:0007669"/>
    <property type="project" value="TreeGrafter"/>
</dbReference>
<keyword evidence="11" id="KW-0694">RNA-binding</keyword>
<organism evidence="19 20">
    <name type="scientific">Cyphellophora attinorum</name>
    <dbReference type="NCBI Taxonomy" id="1664694"/>
    <lineage>
        <taxon>Eukaryota</taxon>
        <taxon>Fungi</taxon>
        <taxon>Dikarya</taxon>
        <taxon>Ascomycota</taxon>
        <taxon>Pezizomycotina</taxon>
        <taxon>Eurotiomycetes</taxon>
        <taxon>Chaetothyriomycetidae</taxon>
        <taxon>Chaetothyriales</taxon>
        <taxon>Cyphellophoraceae</taxon>
        <taxon>Cyphellophora</taxon>
    </lineage>
</organism>
<dbReference type="Proteomes" id="UP000038010">
    <property type="component" value="Unassembled WGS sequence"/>
</dbReference>
<dbReference type="InterPro" id="IPR001650">
    <property type="entry name" value="Helicase_C-like"/>
</dbReference>
<keyword evidence="7" id="KW-0378">Hydrolase</keyword>
<keyword evidence="6" id="KW-0547">Nucleotide-binding</keyword>
<feature type="domain" description="RNase III" evidence="16">
    <location>
        <begin position="1001"/>
        <end position="1162"/>
    </location>
</feature>
<keyword evidence="8" id="KW-0347">Helicase</keyword>
<dbReference type="Pfam" id="PF00636">
    <property type="entry name" value="Ribonuclease_3"/>
    <property type="match status" value="2"/>
</dbReference>
<dbReference type="InterPro" id="IPR038248">
    <property type="entry name" value="Dicer_dimer_sf"/>
</dbReference>
<feature type="region of interest" description="Disordered" evidence="15">
    <location>
        <begin position="1514"/>
        <end position="1546"/>
    </location>
</feature>
<dbReference type="PROSITE" id="PS50142">
    <property type="entry name" value="RNASE_3_2"/>
    <property type="match status" value="2"/>
</dbReference>
<dbReference type="PANTHER" id="PTHR14950:SF62">
    <property type="entry name" value="DICER-LIKE PROTEIN 1"/>
    <property type="match status" value="1"/>
</dbReference>
<feature type="compositionally biased region" description="Polar residues" evidence="15">
    <location>
        <begin position="1"/>
        <end position="15"/>
    </location>
</feature>
<dbReference type="InterPro" id="IPR014001">
    <property type="entry name" value="Helicase_ATP-bd"/>
</dbReference>
<evidence type="ECO:0000256" key="15">
    <source>
        <dbReference type="SAM" id="MobiDB-lite"/>
    </source>
</evidence>
<evidence type="ECO:0000256" key="6">
    <source>
        <dbReference type="ARBA" id="ARBA00022741"/>
    </source>
</evidence>
<dbReference type="SUPFAM" id="SSF52540">
    <property type="entry name" value="P-loop containing nucleoside triphosphate hydrolases"/>
    <property type="match status" value="1"/>
</dbReference>
<evidence type="ECO:0000256" key="13">
    <source>
        <dbReference type="ARBA" id="ARBA00023211"/>
    </source>
</evidence>
<dbReference type="GO" id="GO:0004386">
    <property type="term" value="F:helicase activity"/>
    <property type="evidence" value="ECO:0007669"/>
    <property type="project" value="UniProtKB-KW"/>
</dbReference>
<keyword evidence="9" id="KW-0067">ATP-binding</keyword>
<dbReference type="STRING" id="1664694.A0A0N0NLI0"/>
<keyword evidence="13" id="KW-0464">Manganese</keyword>
<dbReference type="Pfam" id="PF03368">
    <property type="entry name" value="Dicer_dimer"/>
    <property type="match status" value="1"/>
</dbReference>
<dbReference type="InterPro" id="IPR005034">
    <property type="entry name" value="Dicer_dimerisation"/>
</dbReference>
<dbReference type="GO" id="GO:0004525">
    <property type="term" value="F:ribonuclease III activity"/>
    <property type="evidence" value="ECO:0007669"/>
    <property type="project" value="InterPro"/>
</dbReference>
<dbReference type="Pfam" id="PF04851">
    <property type="entry name" value="ResIII"/>
    <property type="match status" value="1"/>
</dbReference>
<dbReference type="SMART" id="SM00490">
    <property type="entry name" value="HELICc"/>
    <property type="match status" value="1"/>
</dbReference>
<feature type="compositionally biased region" description="Basic and acidic residues" evidence="15">
    <location>
        <begin position="1537"/>
        <end position="1546"/>
    </location>
</feature>
<dbReference type="SMART" id="SM00535">
    <property type="entry name" value="RIBOc"/>
    <property type="match status" value="2"/>
</dbReference>
<evidence type="ECO:0000256" key="2">
    <source>
        <dbReference type="ARBA" id="ARBA00020797"/>
    </source>
</evidence>
<evidence type="ECO:0000256" key="1">
    <source>
        <dbReference type="ARBA" id="ARBA00001936"/>
    </source>
</evidence>
<evidence type="ECO:0000256" key="7">
    <source>
        <dbReference type="ARBA" id="ARBA00022801"/>
    </source>
</evidence>
<comment type="function">
    <text evidence="14">Dicer-like endonuclease involved in cleaving double-stranded RNA in the RNA interference (RNAi) pathway. Produces 21 to 25 bp dsRNAs (siRNAs) which target the selective destruction of homologous RNAs leading to sequence-specific suppression of gene expression, called post-transcriptional gene silencing (PTGS). Part of a broad host defense response against viral infection and transposons.</text>
</comment>
<dbReference type="SMART" id="SM00487">
    <property type="entry name" value="DEXDc"/>
    <property type="match status" value="1"/>
</dbReference>
<dbReference type="PANTHER" id="PTHR14950">
    <property type="entry name" value="DICER-RELATED"/>
    <property type="match status" value="1"/>
</dbReference>
<evidence type="ECO:0000259" key="18">
    <source>
        <dbReference type="PROSITE" id="PS51194"/>
    </source>
</evidence>
<protein>
    <recommendedName>
        <fullName evidence="2">Dicer-like protein 1</fullName>
    </recommendedName>
</protein>
<dbReference type="GO" id="GO:0030422">
    <property type="term" value="P:siRNA processing"/>
    <property type="evidence" value="ECO:0007669"/>
    <property type="project" value="TreeGrafter"/>
</dbReference>
<dbReference type="GO" id="GO:0046872">
    <property type="term" value="F:metal ion binding"/>
    <property type="evidence" value="ECO:0007669"/>
    <property type="project" value="UniProtKB-KW"/>
</dbReference>
<feature type="compositionally biased region" description="Acidic residues" evidence="15">
    <location>
        <begin position="42"/>
        <end position="51"/>
    </location>
</feature>
<dbReference type="PROSITE" id="PS51194">
    <property type="entry name" value="HELICASE_CTER"/>
    <property type="match status" value="1"/>
</dbReference>
<dbReference type="VEuPathDB" id="FungiDB:AB675_4557"/>
<dbReference type="InterPro" id="IPR006935">
    <property type="entry name" value="Helicase/UvrB_N"/>
</dbReference>
<keyword evidence="20" id="KW-1185">Reference proteome</keyword>